<sequence>MRSRIEAAEMSFLRRVAGLSIRDRVRSADIRERLRVEPLLLRVEGSQLKRFGHLVRMPPGHLPGEKFPSGFQRTSVVLFPPTSLCEQCARASVAVASEYMQRVREVEGQLRSRLTNEVVHCGMSGRGSVLTDRSALLQDRDGADDLLLCEKRQLIQLKQYLEGALRNTLDQLPTLGQSSKQLLDCASERAQVLELLPHSSSAGGHCSTAQTCTKTNPVGPFTPECKQVLESSCSAVNQSRQLRINIRQMLTSAISRQSTVHPTVDDGLVKKIAGTISLQQNLTLMSAATRQAMFRKQRDINCIRHSHGRLQGPEHSRDVLSREKLNRPLVQAYQRHPGTQLPEAAHLIRGSAVLKRRHTSSQGELARLQRACLQQADADVIRMRRLQVDRRAMPSFLQQGA</sequence>
<evidence type="ECO:0000256" key="2">
    <source>
        <dbReference type="ARBA" id="ARBA00022490"/>
    </source>
</evidence>
<evidence type="ECO:0000313" key="4">
    <source>
        <dbReference type="Proteomes" id="UP000261620"/>
    </source>
</evidence>
<reference evidence="3" key="2">
    <citation type="submission" date="2025-09" db="UniProtKB">
        <authorList>
            <consortium name="Ensembl"/>
        </authorList>
    </citation>
    <scope>IDENTIFICATION</scope>
</reference>
<dbReference type="Ensembl" id="ENSMMOT00000022204.1">
    <property type="protein sequence ID" value="ENSMMOP00000021840.1"/>
    <property type="gene ID" value="ENSMMOG00000016609.1"/>
</dbReference>
<dbReference type="STRING" id="94237.ENSMMOP00000021840"/>
<comment type="subcellular location">
    <subcellularLocation>
        <location evidence="1">Cytoplasm</location>
    </subcellularLocation>
</comment>
<dbReference type="GO" id="GO:0005929">
    <property type="term" value="C:cilium"/>
    <property type="evidence" value="ECO:0007669"/>
    <property type="project" value="UniProtKB-ARBA"/>
</dbReference>
<evidence type="ECO:0000313" key="3">
    <source>
        <dbReference type="Ensembl" id="ENSMMOP00000021840.1"/>
    </source>
</evidence>
<dbReference type="Proteomes" id="UP000261620">
    <property type="component" value="Unplaced"/>
</dbReference>
<dbReference type="Pfam" id="PF03148">
    <property type="entry name" value="Tektin"/>
    <property type="match status" value="1"/>
</dbReference>
<dbReference type="GO" id="GO:0005737">
    <property type="term" value="C:cytoplasm"/>
    <property type="evidence" value="ECO:0007669"/>
    <property type="project" value="UniProtKB-SubCell"/>
</dbReference>
<protein>
    <submittedName>
        <fullName evidence="3">Uncharacterized protein</fullName>
    </submittedName>
</protein>
<keyword evidence="4" id="KW-1185">Reference proteome</keyword>
<name>A0A3Q3X1J7_MOLML</name>
<accession>A0A3Q3X1J7</accession>
<dbReference type="OMA" id="YTPECAT"/>
<dbReference type="AlphaFoldDB" id="A0A3Q3X1J7"/>
<dbReference type="PANTHER" id="PTHR35081:SF1">
    <property type="entry name" value="COILED-COIL DOMAIN-CONTAINING PROTEIN 105"/>
    <property type="match status" value="1"/>
</dbReference>
<dbReference type="InterPro" id="IPR038949">
    <property type="entry name" value="TEKTL1"/>
</dbReference>
<dbReference type="PANTHER" id="PTHR35081">
    <property type="entry name" value="COILED-COIL DOMAIN-CONTAINING PROTEIN 105"/>
    <property type="match status" value="1"/>
</dbReference>
<keyword evidence="2" id="KW-0963">Cytoplasm</keyword>
<reference evidence="3" key="1">
    <citation type="submission" date="2025-08" db="UniProtKB">
        <authorList>
            <consortium name="Ensembl"/>
        </authorList>
    </citation>
    <scope>IDENTIFICATION</scope>
</reference>
<evidence type="ECO:0000256" key="1">
    <source>
        <dbReference type="ARBA" id="ARBA00004496"/>
    </source>
</evidence>
<proteinExistence type="predicted"/>
<organism evidence="3 4">
    <name type="scientific">Mola mola</name>
    <name type="common">Ocean sunfish</name>
    <name type="synonym">Tetraodon mola</name>
    <dbReference type="NCBI Taxonomy" id="94237"/>
    <lineage>
        <taxon>Eukaryota</taxon>
        <taxon>Metazoa</taxon>
        <taxon>Chordata</taxon>
        <taxon>Craniata</taxon>
        <taxon>Vertebrata</taxon>
        <taxon>Euteleostomi</taxon>
        <taxon>Actinopterygii</taxon>
        <taxon>Neopterygii</taxon>
        <taxon>Teleostei</taxon>
        <taxon>Neoteleostei</taxon>
        <taxon>Acanthomorphata</taxon>
        <taxon>Eupercaria</taxon>
        <taxon>Tetraodontiformes</taxon>
        <taxon>Molidae</taxon>
        <taxon>Mola</taxon>
    </lineage>
</organism>
<dbReference type="InterPro" id="IPR048256">
    <property type="entry name" value="Tektin-like"/>
</dbReference>